<comment type="caution">
    <text evidence="9">The sequence shown here is derived from an EMBL/GenBank/DDBJ whole genome shotgun (WGS) entry which is preliminary data.</text>
</comment>
<dbReference type="Gene3D" id="3.30.565.10">
    <property type="entry name" value="Histidine kinase-like ATPase, C-terminal domain"/>
    <property type="match status" value="1"/>
</dbReference>
<evidence type="ECO:0000256" key="4">
    <source>
        <dbReference type="ARBA" id="ARBA00022553"/>
    </source>
</evidence>
<gene>
    <name evidence="9" type="ORF">FB547_105363</name>
</gene>
<dbReference type="Proteomes" id="UP000319722">
    <property type="component" value="Unassembled WGS sequence"/>
</dbReference>
<dbReference type="InterPro" id="IPR005467">
    <property type="entry name" value="His_kinase_dom"/>
</dbReference>
<dbReference type="RefSeq" id="WP_222431244.1">
    <property type="nucleotide sequence ID" value="NZ_VIVL01000005.1"/>
</dbReference>
<comment type="catalytic activity">
    <reaction evidence="1">
        <text>ATP + protein L-histidine = ADP + protein N-phospho-L-histidine.</text>
        <dbReference type="EC" id="2.7.13.3"/>
    </reaction>
</comment>
<keyword evidence="6 9" id="KW-0418">Kinase</keyword>
<dbReference type="GO" id="GO:0000160">
    <property type="term" value="P:phosphorelay signal transduction system"/>
    <property type="evidence" value="ECO:0007669"/>
    <property type="project" value="UniProtKB-KW"/>
</dbReference>
<dbReference type="PRINTS" id="PR00344">
    <property type="entry name" value="BCTRLSENSOR"/>
</dbReference>
<dbReference type="GO" id="GO:0005886">
    <property type="term" value="C:plasma membrane"/>
    <property type="evidence" value="ECO:0007669"/>
    <property type="project" value="UniProtKB-SubCell"/>
</dbReference>
<protein>
    <recommendedName>
        <fullName evidence="3">histidine kinase</fullName>
        <ecNumber evidence="3">2.7.13.3</ecNumber>
    </recommendedName>
</protein>
<dbReference type="InterPro" id="IPR003594">
    <property type="entry name" value="HATPase_dom"/>
</dbReference>
<keyword evidence="5" id="KW-0808">Transferase</keyword>
<dbReference type="SUPFAM" id="SSF55874">
    <property type="entry name" value="ATPase domain of HSP90 chaperone/DNA topoisomerase II/histidine kinase"/>
    <property type="match status" value="1"/>
</dbReference>
<dbReference type="InterPro" id="IPR004358">
    <property type="entry name" value="Sig_transdc_His_kin-like_C"/>
</dbReference>
<evidence type="ECO:0000256" key="5">
    <source>
        <dbReference type="ARBA" id="ARBA00022679"/>
    </source>
</evidence>
<keyword evidence="7" id="KW-0902">Two-component regulatory system</keyword>
<feature type="domain" description="Histidine kinase" evidence="8">
    <location>
        <begin position="1"/>
        <end position="152"/>
    </location>
</feature>
<evidence type="ECO:0000256" key="7">
    <source>
        <dbReference type="ARBA" id="ARBA00023012"/>
    </source>
</evidence>
<evidence type="ECO:0000256" key="1">
    <source>
        <dbReference type="ARBA" id="ARBA00000085"/>
    </source>
</evidence>
<dbReference type="InterPro" id="IPR050736">
    <property type="entry name" value="Sensor_HK_Regulatory"/>
</dbReference>
<dbReference type="PANTHER" id="PTHR43711:SF1">
    <property type="entry name" value="HISTIDINE KINASE 1"/>
    <property type="match status" value="1"/>
</dbReference>
<sequence length="175" mass="18552">MNDLHDLSLSDVGAMAYRRVPIDAATVLQAAASSMQQRLGEASLHLVLETTQAPLMISGDEPRLHQLFGNLLENSLCYTDGGGVVQVRCIQRGTNALVVVEDSAPGVPDDKMEKLFERFCRVEASRNQATGGSGLGLAICRNIVEAHEGHITASASQLGALHCDRTTAGFGMSGC</sequence>
<reference evidence="9 10" key="1">
    <citation type="submission" date="2019-06" db="EMBL/GenBank/DDBJ databases">
        <title>Sorghum-associated microbial communities from plants grown in Nebraska, USA.</title>
        <authorList>
            <person name="Schachtman D."/>
        </authorList>
    </citation>
    <scope>NUCLEOTIDE SEQUENCE [LARGE SCALE GENOMIC DNA]</scope>
    <source>
        <strain evidence="9 10">T529</strain>
    </source>
</reference>
<proteinExistence type="predicted"/>
<accession>A0A561C3S6</accession>
<organism evidence="9 10">
    <name type="scientific">Variovorax beijingensis</name>
    <dbReference type="NCBI Taxonomy" id="2496117"/>
    <lineage>
        <taxon>Bacteria</taxon>
        <taxon>Pseudomonadati</taxon>
        <taxon>Pseudomonadota</taxon>
        <taxon>Betaproteobacteria</taxon>
        <taxon>Burkholderiales</taxon>
        <taxon>Comamonadaceae</taxon>
        <taxon>Variovorax</taxon>
    </lineage>
</organism>
<evidence type="ECO:0000256" key="6">
    <source>
        <dbReference type="ARBA" id="ARBA00022777"/>
    </source>
</evidence>
<keyword evidence="4" id="KW-0597">Phosphoprotein</keyword>
<dbReference type="EMBL" id="VIVL01000005">
    <property type="protein sequence ID" value="TWD85851.1"/>
    <property type="molecule type" value="Genomic_DNA"/>
</dbReference>
<evidence type="ECO:0000313" key="9">
    <source>
        <dbReference type="EMBL" id="TWD85851.1"/>
    </source>
</evidence>
<evidence type="ECO:0000256" key="3">
    <source>
        <dbReference type="ARBA" id="ARBA00012438"/>
    </source>
</evidence>
<dbReference type="Pfam" id="PF02518">
    <property type="entry name" value="HATPase_c"/>
    <property type="match status" value="1"/>
</dbReference>
<name>A0A561C3S6_9BURK</name>
<dbReference type="PROSITE" id="PS50109">
    <property type="entry name" value="HIS_KIN"/>
    <property type="match status" value="1"/>
</dbReference>
<dbReference type="AlphaFoldDB" id="A0A561C3S6"/>
<dbReference type="SMART" id="SM00387">
    <property type="entry name" value="HATPase_c"/>
    <property type="match status" value="1"/>
</dbReference>
<dbReference type="EC" id="2.7.13.3" evidence="3"/>
<comment type="subcellular location">
    <subcellularLocation>
        <location evidence="2">Cell inner membrane</location>
        <topology evidence="2">Multi-pass membrane protein</topology>
    </subcellularLocation>
</comment>
<dbReference type="InterPro" id="IPR036890">
    <property type="entry name" value="HATPase_C_sf"/>
</dbReference>
<evidence type="ECO:0000313" key="10">
    <source>
        <dbReference type="Proteomes" id="UP000319722"/>
    </source>
</evidence>
<evidence type="ECO:0000256" key="2">
    <source>
        <dbReference type="ARBA" id="ARBA00004429"/>
    </source>
</evidence>
<evidence type="ECO:0000259" key="8">
    <source>
        <dbReference type="PROSITE" id="PS50109"/>
    </source>
</evidence>
<dbReference type="PANTHER" id="PTHR43711">
    <property type="entry name" value="TWO-COMPONENT HISTIDINE KINASE"/>
    <property type="match status" value="1"/>
</dbReference>
<dbReference type="FunFam" id="3.30.565.10:FF:000006">
    <property type="entry name" value="Sensor histidine kinase WalK"/>
    <property type="match status" value="1"/>
</dbReference>
<dbReference type="GO" id="GO:0004673">
    <property type="term" value="F:protein histidine kinase activity"/>
    <property type="evidence" value="ECO:0007669"/>
    <property type="project" value="UniProtKB-EC"/>
</dbReference>